<reference evidence="1 2" key="2">
    <citation type="submission" date="2018-11" db="EMBL/GenBank/DDBJ databases">
        <authorList>
            <consortium name="Pathogen Informatics"/>
        </authorList>
    </citation>
    <scope>NUCLEOTIDE SEQUENCE [LARGE SCALE GENOMIC DNA]</scope>
</reference>
<sequence length="119" mass="13409">MTFIFSGVEAAKLQAQGWIYDSSQWKAHAQRSQSRATLMHLKTPKKSKNNDRHSSCTESLRKVANIDQSMVLNQRSQVTADYINLSSSSPALDAFASSHCPHVLCEQMSKSIAYEHLYF</sequence>
<name>A0A183I9Q5_9BILA</name>
<evidence type="ECO:0000313" key="1">
    <source>
        <dbReference type="EMBL" id="VDO82653.1"/>
    </source>
</evidence>
<dbReference type="EMBL" id="UZAM01000776">
    <property type="protein sequence ID" value="VDO82653.1"/>
    <property type="molecule type" value="Genomic_DNA"/>
</dbReference>
<keyword evidence="2" id="KW-1185">Reference proteome</keyword>
<dbReference type="Proteomes" id="UP000270296">
    <property type="component" value="Unassembled WGS sequence"/>
</dbReference>
<gene>
    <name evidence="1" type="ORF">SBAD_LOCUS347</name>
</gene>
<dbReference type="AlphaFoldDB" id="A0A183I9Q5"/>
<protein>
    <submittedName>
        <fullName evidence="3">NDC10_II domain-containing protein</fullName>
    </submittedName>
</protein>
<organism evidence="3">
    <name type="scientific">Soboliphyme baturini</name>
    <dbReference type="NCBI Taxonomy" id="241478"/>
    <lineage>
        <taxon>Eukaryota</taxon>
        <taxon>Metazoa</taxon>
        <taxon>Ecdysozoa</taxon>
        <taxon>Nematoda</taxon>
        <taxon>Enoplea</taxon>
        <taxon>Dorylaimia</taxon>
        <taxon>Dioctophymatida</taxon>
        <taxon>Dioctophymatoidea</taxon>
        <taxon>Soboliphymatidae</taxon>
        <taxon>Soboliphyme</taxon>
    </lineage>
</organism>
<proteinExistence type="predicted"/>
<dbReference type="WBParaSite" id="SBAD_0000036701-mRNA-1">
    <property type="protein sequence ID" value="SBAD_0000036701-mRNA-1"/>
    <property type="gene ID" value="SBAD_0000036701"/>
</dbReference>
<evidence type="ECO:0000313" key="2">
    <source>
        <dbReference type="Proteomes" id="UP000270296"/>
    </source>
</evidence>
<reference evidence="3" key="1">
    <citation type="submission" date="2016-06" db="UniProtKB">
        <authorList>
            <consortium name="WormBaseParasite"/>
        </authorList>
    </citation>
    <scope>IDENTIFICATION</scope>
</reference>
<accession>A0A183I9Q5</accession>
<evidence type="ECO:0000313" key="3">
    <source>
        <dbReference type="WBParaSite" id="SBAD_0000036701-mRNA-1"/>
    </source>
</evidence>